<dbReference type="GO" id="GO:0008236">
    <property type="term" value="F:serine-type peptidase activity"/>
    <property type="evidence" value="ECO:0007669"/>
    <property type="project" value="UniProtKB-KW"/>
</dbReference>
<accession>A0A396IKQ5</accession>
<keyword evidence="2" id="KW-0645">Protease</keyword>
<dbReference type="Gene3D" id="3.90.226.10">
    <property type="entry name" value="2-enoyl-CoA Hydratase, Chain A, domain 1"/>
    <property type="match status" value="1"/>
</dbReference>
<feature type="domain" description="Peptidase S49" evidence="5">
    <location>
        <begin position="4"/>
        <end position="64"/>
    </location>
</feature>
<dbReference type="PANTHER" id="PTHR33209:SF1">
    <property type="entry name" value="PEPTIDASE S49 DOMAIN-CONTAINING PROTEIN"/>
    <property type="match status" value="1"/>
</dbReference>
<protein>
    <submittedName>
        <fullName evidence="6">Putative peptidase S49, ClpP/crotonase-like domain-containing protein</fullName>
    </submittedName>
</protein>
<keyword evidence="4" id="KW-0720">Serine protease</keyword>
<evidence type="ECO:0000313" key="6">
    <source>
        <dbReference type="EMBL" id="RHN64435.1"/>
    </source>
</evidence>
<evidence type="ECO:0000259" key="5">
    <source>
        <dbReference type="Pfam" id="PF01343"/>
    </source>
</evidence>
<organism evidence="6 7">
    <name type="scientific">Medicago truncatula</name>
    <name type="common">Barrel medic</name>
    <name type="synonym">Medicago tribuloides</name>
    <dbReference type="NCBI Taxonomy" id="3880"/>
    <lineage>
        <taxon>Eukaryota</taxon>
        <taxon>Viridiplantae</taxon>
        <taxon>Streptophyta</taxon>
        <taxon>Embryophyta</taxon>
        <taxon>Tracheophyta</taxon>
        <taxon>Spermatophyta</taxon>
        <taxon>Magnoliopsida</taxon>
        <taxon>eudicotyledons</taxon>
        <taxon>Gunneridae</taxon>
        <taxon>Pentapetalae</taxon>
        <taxon>rosids</taxon>
        <taxon>fabids</taxon>
        <taxon>Fabales</taxon>
        <taxon>Fabaceae</taxon>
        <taxon>Papilionoideae</taxon>
        <taxon>50 kb inversion clade</taxon>
        <taxon>NPAAA clade</taxon>
        <taxon>Hologalegina</taxon>
        <taxon>IRL clade</taxon>
        <taxon>Trifolieae</taxon>
        <taxon>Medicago</taxon>
    </lineage>
</organism>
<dbReference type="Gramene" id="rna27251">
    <property type="protein sequence ID" value="RHN64435.1"/>
    <property type="gene ID" value="gene27251"/>
</dbReference>
<evidence type="ECO:0000313" key="7">
    <source>
        <dbReference type="Proteomes" id="UP000265566"/>
    </source>
</evidence>
<evidence type="ECO:0000256" key="4">
    <source>
        <dbReference type="ARBA" id="ARBA00022825"/>
    </source>
</evidence>
<dbReference type="SUPFAM" id="SSF52096">
    <property type="entry name" value="ClpP/crotonase"/>
    <property type="match status" value="1"/>
</dbReference>
<dbReference type="Pfam" id="PF01343">
    <property type="entry name" value="Peptidase_S49"/>
    <property type="match status" value="1"/>
</dbReference>
<dbReference type="GO" id="GO:0006508">
    <property type="term" value="P:proteolysis"/>
    <property type="evidence" value="ECO:0007669"/>
    <property type="project" value="UniProtKB-KW"/>
</dbReference>
<dbReference type="InterPro" id="IPR002142">
    <property type="entry name" value="Peptidase_S49"/>
</dbReference>
<dbReference type="PANTHER" id="PTHR33209">
    <property type="entry name" value="PROTEASE 4"/>
    <property type="match status" value="1"/>
</dbReference>
<dbReference type="AlphaFoldDB" id="A0A396IKQ5"/>
<name>A0A396IKQ5_MEDTR</name>
<dbReference type="Proteomes" id="UP000265566">
    <property type="component" value="Chromosome 4"/>
</dbReference>
<comment type="similarity">
    <text evidence="1">Belongs to the peptidase S49 family.</text>
</comment>
<dbReference type="InterPro" id="IPR029045">
    <property type="entry name" value="ClpP/crotonase-like_dom_sf"/>
</dbReference>
<sequence length="109" mass="12565">MKGIENSYKSFLDNVALSRSLSAYHTKQIAERRIWTGKEALSNGLIDAYGGLSHAIYIAKVKAKIPADTLVRLEDLSRHDQSVFEALRRHIIQFAVFVFEMFEELYRKM</sequence>
<keyword evidence="3" id="KW-0378">Hydrolase</keyword>
<gene>
    <name evidence="6" type="ORF">MtrunA17_Chr4g0069081</name>
</gene>
<evidence type="ECO:0000256" key="1">
    <source>
        <dbReference type="ARBA" id="ARBA00008683"/>
    </source>
</evidence>
<proteinExistence type="inferred from homology"/>
<reference evidence="7" key="1">
    <citation type="journal article" date="2018" name="Nat. Plants">
        <title>Whole-genome landscape of Medicago truncatula symbiotic genes.</title>
        <authorList>
            <person name="Pecrix Y."/>
            <person name="Staton S.E."/>
            <person name="Sallet E."/>
            <person name="Lelandais-Briere C."/>
            <person name="Moreau S."/>
            <person name="Carrere S."/>
            <person name="Blein T."/>
            <person name="Jardinaud M.F."/>
            <person name="Latrasse D."/>
            <person name="Zouine M."/>
            <person name="Zahm M."/>
            <person name="Kreplak J."/>
            <person name="Mayjonade B."/>
            <person name="Satge C."/>
            <person name="Perez M."/>
            <person name="Cauet S."/>
            <person name="Marande W."/>
            <person name="Chantry-Darmon C."/>
            <person name="Lopez-Roques C."/>
            <person name="Bouchez O."/>
            <person name="Berard A."/>
            <person name="Debelle F."/>
            <person name="Munos S."/>
            <person name="Bendahmane A."/>
            <person name="Berges H."/>
            <person name="Niebel A."/>
            <person name="Buitink J."/>
            <person name="Frugier F."/>
            <person name="Benhamed M."/>
            <person name="Crespi M."/>
            <person name="Gouzy J."/>
            <person name="Gamas P."/>
        </authorList>
    </citation>
    <scope>NUCLEOTIDE SEQUENCE [LARGE SCALE GENOMIC DNA]</scope>
    <source>
        <strain evidence="7">cv. Jemalong A17</strain>
    </source>
</reference>
<comment type="caution">
    <text evidence="6">The sequence shown here is derived from an EMBL/GenBank/DDBJ whole genome shotgun (WGS) entry which is preliminary data.</text>
</comment>
<evidence type="ECO:0000256" key="3">
    <source>
        <dbReference type="ARBA" id="ARBA00022801"/>
    </source>
</evidence>
<evidence type="ECO:0000256" key="2">
    <source>
        <dbReference type="ARBA" id="ARBA00022670"/>
    </source>
</evidence>
<dbReference type="EMBL" id="PSQE01000004">
    <property type="protein sequence ID" value="RHN64435.1"/>
    <property type="molecule type" value="Genomic_DNA"/>
</dbReference>